<protein>
    <submittedName>
        <fullName evidence="1">Uncharacterized protein</fullName>
    </submittedName>
</protein>
<keyword evidence="2" id="KW-1185">Reference proteome</keyword>
<proteinExistence type="predicted"/>
<evidence type="ECO:0000313" key="1">
    <source>
        <dbReference type="EMBL" id="KAL3517000.1"/>
    </source>
</evidence>
<sequence>MMETSKGFSSLVSFFIVFTVLLISILPLTSSSLSVDDYRILKAMMDRCVEIFVDPSSPPPSSNDDQLLGVQKLNIFRCSEFFVRVRFPNHRFSPEDVHELKHKVPNLEPETETEPTFFVDDFFEDNLKKHDNISDEDPRVLKPMMENCVKLYLDRPKEQEESDDVNVCNMFFSHLSSYYLYKEILAPEEVEILKELPRLYKG</sequence>
<comment type="caution">
    <text evidence="1">The sequence shown here is derived from an EMBL/GenBank/DDBJ whole genome shotgun (WGS) entry which is preliminary data.</text>
</comment>
<dbReference type="EMBL" id="JBJUIK010000010">
    <property type="protein sequence ID" value="KAL3517000.1"/>
    <property type="molecule type" value="Genomic_DNA"/>
</dbReference>
<evidence type="ECO:0000313" key="2">
    <source>
        <dbReference type="Proteomes" id="UP001630127"/>
    </source>
</evidence>
<dbReference type="Proteomes" id="UP001630127">
    <property type="component" value="Unassembled WGS sequence"/>
</dbReference>
<accession>A0ABD2ZFB2</accession>
<gene>
    <name evidence="1" type="ORF">ACH5RR_023902</name>
</gene>
<name>A0ABD2ZFB2_9GENT</name>
<dbReference type="AlphaFoldDB" id="A0ABD2ZFB2"/>
<organism evidence="1 2">
    <name type="scientific">Cinchona calisaya</name>
    <dbReference type="NCBI Taxonomy" id="153742"/>
    <lineage>
        <taxon>Eukaryota</taxon>
        <taxon>Viridiplantae</taxon>
        <taxon>Streptophyta</taxon>
        <taxon>Embryophyta</taxon>
        <taxon>Tracheophyta</taxon>
        <taxon>Spermatophyta</taxon>
        <taxon>Magnoliopsida</taxon>
        <taxon>eudicotyledons</taxon>
        <taxon>Gunneridae</taxon>
        <taxon>Pentapetalae</taxon>
        <taxon>asterids</taxon>
        <taxon>lamiids</taxon>
        <taxon>Gentianales</taxon>
        <taxon>Rubiaceae</taxon>
        <taxon>Cinchonoideae</taxon>
        <taxon>Cinchoneae</taxon>
        <taxon>Cinchona</taxon>
    </lineage>
</organism>
<reference evidence="1 2" key="1">
    <citation type="submission" date="2024-11" db="EMBL/GenBank/DDBJ databases">
        <title>A near-complete genome assembly of Cinchona calisaya.</title>
        <authorList>
            <person name="Lian D.C."/>
            <person name="Zhao X.W."/>
            <person name="Wei L."/>
        </authorList>
    </citation>
    <scope>NUCLEOTIDE SEQUENCE [LARGE SCALE GENOMIC DNA]</scope>
    <source>
        <tissue evidence="1">Nenye</tissue>
    </source>
</reference>